<dbReference type="InterPro" id="IPR029032">
    <property type="entry name" value="AhpD-like"/>
</dbReference>
<sequence>MTAPRLPKLTPADLDEDQLALYHRIVSGPRAGGPQHFALQDRDGALNGPFGVMLHGPALGDPLQELGAAIRYRTTLSDRVREIAVLTVATATGSAFERHAHEPIARAAGLTDAELAGLRDGTFTGGDPAEAMAHALCARLLDGDDALTDAEYREAAAALGREGVLELVVLAGYYRTLAQMMNVFGISEV</sequence>
<organism evidence="2 3">
    <name type="scientific">Actinomadura yumaensis</name>
    <dbReference type="NCBI Taxonomy" id="111807"/>
    <lineage>
        <taxon>Bacteria</taxon>
        <taxon>Bacillati</taxon>
        <taxon>Actinomycetota</taxon>
        <taxon>Actinomycetes</taxon>
        <taxon>Streptosporangiales</taxon>
        <taxon>Thermomonosporaceae</taxon>
        <taxon>Actinomadura</taxon>
    </lineage>
</organism>
<dbReference type="Proteomes" id="UP001596380">
    <property type="component" value="Unassembled WGS sequence"/>
</dbReference>
<evidence type="ECO:0000259" key="1">
    <source>
        <dbReference type="Pfam" id="PF02627"/>
    </source>
</evidence>
<feature type="domain" description="Carboxymuconolactone decarboxylase-like" evidence="1">
    <location>
        <begin position="57"/>
        <end position="132"/>
    </location>
</feature>
<dbReference type="Pfam" id="PF02627">
    <property type="entry name" value="CMD"/>
    <property type="match status" value="1"/>
</dbReference>
<comment type="caution">
    <text evidence="2">The sequence shown here is derived from an EMBL/GenBank/DDBJ whole genome shotgun (WGS) entry which is preliminary data.</text>
</comment>
<proteinExistence type="predicted"/>
<accession>A0ABW2CI42</accession>
<dbReference type="PANTHER" id="PTHR34846:SF11">
    <property type="entry name" value="4-CARBOXYMUCONOLACTONE DECARBOXYLASE FAMILY PROTEIN (AFU_ORTHOLOGUE AFUA_6G11590)"/>
    <property type="match status" value="1"/>
</dbReference>
<dbReference type="EMBL" id="JBHSXS010000006">
    <property type="protein sequence ID" value="MFC6880813.1"/>
    <property type="molecule type" value="Genomic_DNA"/>
</dbReference>
<gene>
    <name evidence="2" type="ORF">ACFQKB_13685</name>
</gene>
<evidence type="ECO:0000313" key="2">
    <source>
        <dbReference type="EMBL" id="MFC6880813.1"/>
    </source>
</evidence>
<name>A0ABW2CI42_9ACTN</name>
<dbReference type="PANTHER" id="PTHR34846">
    <property type="entry name" value="4-CARBOXYMUCONOLACTONE DECARBOXYLASE FAMILY PROTEIN (AFU_ORTHOLOGUE AFUA_6G11590)"/>
    <property type="match status" value="1"/>
</dbReference>
<protein>
    <submittedName>
        <fullName evidence="2">Carboxymuconolactone decarboxylase family protein</fullName>
    </submittedName>
</protein>
<reference evidence="3" key="1">
    <citation type="journal article" date="2019" name="Int. J. Syst. Evol. Microbiol.">
        <title>The Global Catalogue of Microorganisms (GCM) 10K type strain sequencing project: providing services to taxonomists for standard genome sequencing and annotation.</title>
        <authorList>
            <consortium name="The Broad Institute Genomics Platform"/>
            <consortium name="The Broad Institute Genome Sequencing Center for Infectious Disease"/>
            <person name="Wu L."/>
            <person name="Ma J."/>
        </authorList>
    </citation>
    <scope>NUCLEOTIDE SEQUENCE [LARGE SCALE GENOMIC DNA]</scope>
    <source>
        <strain evidence="3">JCM 3369</strain>
    </source>
</reference>
<evidence type="ECO:0000313" key="3">
    <source>
        <dbReference type="Proteomes" id="UP001596380"/>
    </source>
</evidence>
<keyword evidence="3" id="KW-1185">Reference proteome</keyword>
<dbReference type="Gene3D" id="1.20.1290.10">
    <property type="entry name" value="AhpD-like"/>
    <property type="match status" value="1"/>
</dbReference>
<dbReference type="InterPro" id="IPR003779">
    <property type="entry name" value="CMD-like"/>
</dbReference>
<dbReference type="SUPFAM" id="SSF69118">
    <property type="entry name" value="AhpD-like"/>
    <property type="match status" value="1"/>
</dbReference>
<dbReference type="RefSeq" id="WP_160826302.1">
    <property type="nucleotide sequence ID" value="NZ_JBHSXE010000001.1"/>
</dbReference>